<protein>
    <submittedName>
        <fullName evidence="4">D-alanyl-D-alanine carboxypeptidase/D-alanyl-D-alanine-endopeptidase</fullName>
    </submittedName>
</protein>
<dbReference type="AlphaFoldDB" id="A0A261RW48"/>
<reference evidence="4 7" key="2">
    <citation type="submission" date="2017-05" db="EMBL/GenBank/DDBJ databases">
        <title>Complete and WGS of Bordetella genogroups.</title>
        <authorList>
            <person name="Spilker T."/>
            <person name="LiPuma J."/>
        </authorList>
    </citation>
    <scope>NUCLEOTIDE SEQUENCE [LARGE SCALE GENOMIC DNA]</scope>
    <source>
        <strain evidence="4 7">AU17610</strain>
    </source>
</reference>
<evidence type="ECO:0000313" key="7">
    <source>
        <dbReference type="Proteomes" id="UP000217005"/>
    </source>
</evidence>
<dbReference type="PRINTS" id="PR00922">
    <property type="entry name" value="DADACBPTASE3"/>
</dbReference>
<reference evidence="5 6" key="1">
    <citation type="submission" date="2017-05" db="EMBL/GenBank/DDBJ databases">
        <title>Complete and WGS of Bordetella genogroups.</title>
        <authorList>
            <person name="Spilker T."/>
            <person name="Lipuma J."/>
        </authorList>
    </citation>
    <scope>NUCLEOTIDE SEQUENCE [LARGE SCALE GENOMIC DNA]</scope>
    <source>
        <strain evidence="5 6">AU9795</strain>
    </source>
</reference>
<comment type="caution">
    <text evidence="4">The sequence shown here is derived from an EMBL/GenBank/DDBJ whole genome shotgun (WGS) entry which is preliminary data.</text>
</comment>
<dbReference type="SUPFAM" id="SSF56601">
    <property type="entry name" value="beta-lactamase/transpeptidase-like"/>
    <property type="match status" value="1"/>
</dbReference>
<evidence type="ECO:0000313" key="4">
    <source>
        <dbReference type="EMBL" id="OZI29316.1"/>
    </source>
</evidence>
<keyword evidence="2" id="KW-0378">Hydrolase</keyword>
<sequence length="495" mass="52698">MAQGQGRQARNGSQGGPRAAGWLRRWSAVALMGLAGTALAQPTPQAGMPAKLAAAWRDAKLPDDALSVVVQEINGPRLLSLNAKTPRNPASVMKLVTTWAALSELGPNYVWRTEFLTDPGNRPDAHGALAGPLYLRASGDPQFLLQDMWTLLRELRLRGVKQINDLVIDRSIFGQVATDPGAFDGAPDRAYNASPDALMVGFGAVRLLFTPDPVAHKWVGVVDPPLPGLRLEGAVEWSDVRCPGPPVVSTDPVVTQQGMSLRLKGKVAGSCGEFSLYRLALSQQDYADAVLRMLWRELGGTFKGKVRTGMVPTDAVPLASHESPTLGEAIRVINKRSNNVMARTVLLTLGAERGRRPATVATSEAVAKQILNEQGLSMPELVIDNGAGLSREARVSAESLASLLTVAWQSPVMPEFIASMAIAGVDGTVRRRLKGNGAAGMAHLKTGSLRDVRAIAGYVLGASGKRFVVVSIVNHDNAAAVRAFDDALVAWLAEQ</sequence>
<accession>A0A261RW48</accession>
<comment type="similarity">
    <text evidence="1">Belongs to the peptidase S13 family.</text>
</comment>
<gene>
    <name evidence="4" type="primary">dacB</name>
    <name evidence="5" type="ORF">CAL27_09000</name>
    <name evidence="4" type="ORF">CEG14_20780</name>
</gene>
<dbReference type="GO" id="GO:0004185">
    <property type="term" value="F:serine-type carboxypeptidase activity"/>
    <property type="evidence" value="ECO:0007669"/>
    <property type="project" value="InterPro"/>
</dbReference>
<keyword evidence="4" id="KW-0121">Carboxypeptidase</keyword>
<proteinExistence type="inferred from homology"/>
<evidence type="ECO:0000256" key="1">
    <source>
        <dbReference type="ARBA" id="ARBA00006096"/>
    </source>
</evidence>
<dbReference type="EMBL" id="NEVR01000002">
    <property type="protein sequence ID" value="OZI65183.1"/>
    <property type="molecule type" value="Genomic_DNA"/>
</dbReference>
<evidence type="ECO:0000256" key="3">
    <source>
        <dbReference type="SAM" id="SignalP"/>
    </source>
</evidence>
<dbReference type="Gene3D" id="3.50.80.20">
    <property type="entry name" value="D-Ala-D-Ala carboxypeptidase C, peptidase S13"/>
    <property type="match status" value="1"/>
</dbReference>
<dbReference type="NCBIfam" id="TIGR00666">
    <property type="entry name" value="PBP4"/>
    <property type="match status" value="1"/>
</dbReference>
<evidence type="ECO:0000313" key="6">
    <source>
        <dbReference type="Proteomes" id="UP000216354"/>
    </source>
</evidence>
<feature type="signal peptide" evidence="3">
    <location>
        <begin position="1"/>
        <end position="40"/>
    </location>
</feature>
<dbReference type="GO" id="GO:0000270">
    <property type="term" value="P:peptidoglycan metabolic process"/>
    <property type="evidence" value="ECO:0007669"/>
    <property type="project" value="TreeGrafter"/>
</dbReference>
<dbReference type="EMBL" id="NEVL01000005">
    <property type="protein sequence ID" value="OZI29316.1"/>
    <property type="molecule type" value="Genomic_DNA"/>
</dbReference>
<dbReference type="OrthoDB" id="9802627at2"/>
<dbReference type="GO" id="GO:0006508">
    <property type="term" value="P:proteolysis"/>
    <property type="evidence" value="ECO:0007669"/>
    <property type="project" value="InterPro"/>
</dbReference>
<keyword evidence="4" id="KW-0645">Protease</keyword>
<name>A0A261RW48_9BORD</name>
<dbReference type="PANTHER" id="PTHR30023">
    <property type="entry name" value="D-ALANYL-D-ALANINE CARBOXYPEPTIDASE"/>
    <property type="match status" value="1"/>
</dbReference>
<dbReference type="Proteomes" id="UP000216354">
    <property type="component" value="Unassembled WGS sequence"/>
</dbReference>
<dbReference type="Proteomes" id="UP000217005">
    <property type="component" value="Unassembled WGS sequence"/>
</dbReference>
<dbReference type="InterPro" id="IPR012338">
    <property type="entry name" value="Beta-lactam/transpept-like"/>
</dbReference>
<keyword evidence="6" id="KW-1185">Reference proteome</keyword>
<dbReference type="Gene3D" id="3.40.710.10">
    <property type="entry name" value="DD-peptidase/beta-lactamase superfamily"/>
    <property type="match status" value="1"/>
</dbReference>
<dbReference type="Pfam" id="PF02113">
    <property type="entry name" value="Peptidase_S13"/>
    <property type="match status" value="1"/>
</dbReference>
<evidence type="ECO:0000256" key="2">
    <source>
        <dbReference type="ARBA" id="ARBA00022801"/>
    </source>
</evidence>
<dbReference type="InterPro" id="IPR000667">
    <property type="entry name" value="Peptidase_S13"/>
</dbReference>
<dbReference type="PANTHER" id="PTHR30023:SF0">
    <property type="entry name" value="PENICILLIN-SENSITIVE CARBOXYPEPTIDASE A"/>
    <property type="match status" value="1"/>
</dbReference>
<feature type="chain" id="PRO_5013215364" evidence="3">
    <location>
        <begin position="41"/>
        <end position="495"/>
    </location>
</feature>
<evidence type="ECO:0000313" key="5">
    <source>
        <dbReference type="EMBL" id="OZI65183.1"/>
    </source>
</evidence>
<keyword evidence="3" id="KW-0732">Signal</keyword>
<organism evidence="4 7">
    <name type="scientific">Bordetella genomosp. 1</name>
    <dbReference type="NCBI Taxonomy" id="1395607"/>
    <lineage>
        <taxon>Bacteria</taxon>
        <taxon>Pseudomonadati</taxon>
        <taxon>Pseudomonadota</taxon>
        <taxon>Betaproteobacteria</taxon>
        <taxon>Burkholderiales</taxon>
        <taxon>Alcaligenaceae</taxon>
        <taxon>Bordetella</taxon>
    </lineage>
</organism>